<organism evidence="1 2">
    <name type="scientific">Aciditerrimonas ferrireducens</name>
    <dbReference type="NCBI Taxonomy" id="667306"/>
    <lineage>
        <taxon>Bacteria</taxon>
        <taxon>Bacillati</taxon>
        <taxon>Actinomycetota</taxon>
        <taxon>Acidimicrobiia</taxon>
        <taxon>Acidimicrobiales</taxon>
        <taxon>Acidimicrobiaceae</taxon>
        <taxon>Aciditerrimonas</taxon>
    </lineage>
</organism>
<reference evidence="1 2" key="1">
    <citation type="submission" date="2024-09" db="EMBL/GenBank/DDBJ databases">
        <authorList>
            <person name="Sun Q."/>
            <person name="Mori K."/>
        </authorList>
    </citation>
    <scope>NUCLEOTIDE SEQUENCE [LARGE SCALE GENOMIC DNA]</scope>
    <source>
        <strain evidence="1 2">JCM 15389</strain>
    </source>
</reference>
<evidence type="ECO:0008006" key="3">
    <source>
        <dbReference type="Google" id="ProtNLM"/>
    </source>
</evidence>
<sequence length="142" mass="14710">MALAEDPDPLVRAVASSSPLLPVEIAEAVSDFGGPGRMRARWVDILGEMGDDTDDLATRMAVAVPAAETVGPWPGCWQIWGALADAKTPVPRLVSMLVPAMAAAAAEHYGSEDVAMAVAELAADPDPRVATVARSLPPGWPA</sequence>
<name>A0ABV6BYQ0_9ACTN</name>
<evidence type="ECO:0000313" key="2">
    <source>
        <dbReference type="Proteomes" id="UP001589788"/>
    </source>
</evidence>
<proteinExistence type="predicted"/>
<gene>
    <name evidence="1" type="ORF">ACFFRE_00180</name>
</gene>
<keyword evidence="2" id="KW-1185">Reference proteome</keyword>
<comment type="caution">
    <text evidence="1">The sequence shown here is derived from an EMBL/GenBank/DDBJ whole genome shotgun (WGS) entry which is preliminary data.</text>
</comment>
<protein>
    <recommendedName>
        <fullName evidence="3">HEAT repeat domain-containing protein</fullName>
    </recommendedName>
</protein>
<evidence type="ECO:0000313" key="1">
    <source>
        <dbReference type="EMBL" id="MFC0080575.1"/>
    </source>
</evidence>
<dbReference type="Proteomes" id="UP001589788">
    <property type="component" value="Unassembled WGS sequence"/>
</dbReference>
<accession>A0ABV6BYQ0</accession>
<dbReference type="EMBL" id="JBHLYQ010000001">
    <property type="protein sequence ID" value="MFC0080575.1"/>
    <property type="molecule type" value="Genomic_DNA"/>
</dbReference>
<dbReference type="RefSeq" id="WP_377786921.1">
    <property type="nucleotide sequence ID" value="NZ_JBHLYQ010000001.1"/>
</dbReference>